<organism evidence="2 3">
    <name type="scientific">Thermomonospora umbrina</name>
    <dbReference type="NCBI Taxonomy" id="111806"/>
    <lineage>
        <taxon>Bacteria</taxon>
        <taxon>Bacillati</taxon>
        <taxon>Actinomycetota</taxon>
        <taxon>Actinomycetes</taxon>
        <taxon>Streptosporangiales</taxon>
        <taxon>Thermomonosporaceae</taxon>
        <taxon>Thermomonospora</taxon>
    </lineage>
</organism>
<comment type="caution">
    <text evidence="2">The sequence shown here is derived from an EMBL/GenBank/DDBJ whole genome shotgun (WGS) entry which is preliminary data.</text>
</comment>
<evidence type="ECO:0008006" key="4">
    <source>
        <dbReference type="Google" id="ProtNLM"/>
    </source>
</evidence>
<dbReference type="RefSeq" id="WP_116021896.1">
    <property type="nucleotide sequence ID" value="NZ_QTTT01000001.1"/>
</dbReference>
<proteinExistence type="predicted"/>
<protein>
    <recommendedName>
        <fullName evidence="4">Subtilisin inhibitor-like</fullName>
    </recommendedName>
</protein>
<reference evidence="2 3" key="1">
    <citation type="submission" date="2018-08" db="EMBL/GenBank/DDBJ databases">
        <title>Sequencing the genomes of 1000 actinobacteria strains.</title>
        <authorList>
            <person name="Klenk H.-P."/>
        </authorList>
    </citation>
    <scope>NUCLEOTIDE SEQUENCE [LARGE SCALE GENOMIC DNA]</scope>
    <source>
        <strain evidence="2 3">DSM 43927</strain>
    </source>
</reference>
<accession>A0A3D9SQF9</accession>
<dbReference type="EMBL" id="QTTT01000001">
    <property type="protein sequence ID" value="REE96213.1"/>
    <property type="molecule type" value="Genomic_DNA"/>
</dbReference>
<dbReference type="Proteomes" id="UP000256661">
    <property type="component" value="Unassembled WGS sequence"/>
</dbReference>
<sequence>MVAGIVRAASFGTVLAVMVTSCAASHVGDVEATAAALFQAVRNGDGERACAALVPKARSGLETGDSRCAEEILTLGLRGGPLRDAEVWGDRARVRAGDDTVFLTRWASHWKVTAVGCRPRPGQPYECEVEA</sequence>
<feature type="signal peptide" evidence="1">
    <location>
        <begin position="1"/>
        <end position="23"/>
    </location>
</feature>
<evidence type="ECO:0000313" key="2">
    <source>
        <dbReference type="EMBL" id="REE96213.1"/>
    </source>
</evidence>
<evidence type="ECO:0000256" key="1">
    <source>
        <dbReference type="SAM" id="SignalP"/>
    </source>
</evidence>
<keyword evidence="1" id="KW-0732">Signal</keyword>
<gene>
    <name evidence="2" type="ORF">DFJ69_1640</name>
</gene>
<name>A0A3D9SQF9_9ACTN</name>
<dbReference type="AlphaFoldDB" id="A0A3D9SQF9"/>
<keyword evidence="3" id="KW-1185">Reference proteome</keyword>
<feature type="chain" id="PRO_5017811454" description="Subtilisin inhibitor-like" evidence="1">
    <location>
        <begin position="24"/>
        <end position="131"/>
    </location>
</feature>
<dbReference type="PROSITE" id="PS51257">
    <property type="entry name" value="PROKAR_LIPOPROTEIN"/>
    <property type="match status" value="1"/>
</dbReference>
<evidence type="ECO:0000313" key="3">
    <source>
        <dbReference type="Proteomes" id="UP000256661"/>
    </source>
</evidence>
<dbReference type="OrthoDB" id="5193742at2"/>